<dbReference type="EMBL" id="VCQV01000059">
    <property type="protein sequence ID" value="TWP32744.1"/>
    <property type="molecule type" value="Genomic_DNA"/>
</dbReference>
<reference evidence="1 2" key="1">
    <citation type="submission" date="2019-05" db="EMBL/GenBank/DDBJ databases">
        <authorList>
            <person name="Lee S.D."/>
        </authorList>
    </citation>
    <scope>NUCLEOTIDE SEQUENCE [LARGE SCALE GENOMIC DNA]</scope>
    <source>
        <strain evidence="1 2">C5-26</strain>
    </source>
</reference>
<organism evidence="1 2">
    <name type="scientific">Leekyejoonella antrihumi</name>
    <dbReference type="NCBI Taxonomy" id="1660198"/>
    <lineage>
        <taxon>Bacteria</taxon>
        <taxon>Bacillati</taxon>
        <taxon>Actinomycetota</taxon>
        <taxon>Actinomycetes</taxon>
        <taxon>Micrococcales</taxon>
        <taxon>Dermacoccaceae</taxon>
        <taxon>Leekyejoonella</taxon>
    </lineage>
</organism>
<dbReference type="Proteomes" id="UP000320244">
    <property type="component" value="Unassembled WGS sequence"/>
</dbReference>
<accession>A0A563DSR9</accession>
<evidence type="ECO:0000313" key="2">
    <source>
        <dbReference type="Proteomes" id="UP000320244"/>
    </source>
</evidence>
<proteinExistence type="predicted"/>
<dbReference type="RefSeq" id="WP_146321050.1">
    <property type="nucleotide sequence ID" value="NZ_VCQV01000059.1"/>
</dbReference>
<dbReference type="AlphaFoldDB" id="A0A563DSR9"/>
<reference evidence="1 2" key="2">
    <citation type="submission" date="2019-08" db="EMBL/GenBank/DDBJ databases">
        <title>Jejuicoccus antrihumi gen. nov., sp. nov., a new member of the family Dermacoccaceae isolated from a cave.</title>
        <authorList>
            <person name="Schumann P."/>
            <person name="Kim I.S."/>
        </authorList>
    </citation>
    <scope>NUCLEOTIDE SEQUENCE [LARGE SCALE GENOMIC DNA]</scope>
    <source>
        <strain evidence="1 2">C5-26</strain>
    </source>
</reference>
<comment type="caution">
    <text evidence="1">The sequence shown here is derived from an EMBL/GenBank/DDBJ whole genome shotgun (WGS) entry which is preliminary data.</text>
</comment>
<name>A0A563DSR9_9MICO</name>
<evidence type="ECO:0000313" key="1">
    <source>
        <dbReference type="EMBL" id="TWP32744.1"/>
    </source>
</evidence>
<gene>
    <name evidence="1" type="ORF">FGL98_23410</name>
</gene>
<sequence>MSDSERGEWFAYSPMGDNSHLTVDQLNLAEKIHEEHLDQPPAGTVQVLFASLQPGQAEVRIQNPPGHRTFETIAAAIRELESARETFQETD</sequence>
<protein>
    <submittedName>
        <fullName evidence="1">Uncharacterized protein</fullName>
    </submittedName>
</protein>
<keyword evidence="2" id="KW-1185">Reference proteome</keyword>